<dbReference type="InterPro" id="IPR058345">
    <property type="entry name" value="DUF8032"/>
</dbReference>
<dbReference type="GeneID" id="30036501"/>
<name>A0A167CDQ1_9ASCO</name>
<evidence type="ECO:0000259" key="2">
    <source>
        <dbReference type="Pfam" id="PF26087"/>
    </source>
</evidence>
<gene>
    <name evidence="3" type="ORF">AWJ20_4376</name>
</gene>
<dbReference type="PANTHER" id="PTHR22949:SF0">
    <property type="entry name" value="RE27538P"/>
    <property type="match status" value="1"/>
</dbReference>
<evidence type="ECO:0000313" key="3">
    <source>
        <dbReference type="EMBL" id="ANB11556.1"/>
    </source>
</evidence>
<sequence>MTDYKRSSQSAQDQYCGQPIVVNDYFAIPVNHSNHNLATFLQSTNATSSIAAAAAAATAAVAQSFPLNQGIIPGMPCNWIPTSIHNSIPSTDTTSTSDAALKRGPENDVRVYRVWPEPPDLTSPSISTSSSSSASLSTVPDDSLHSLAREIGISSLPSSLPASSSIMSPLSPCFQFNASIGTSAFYYTPSRDGIGESTLNFESLLQEDETILLSCTGAASDGLISPCEEQIFIEDIPNTIANAASSPSSRRSSLLLQSASISQTLDIAQQQYFTLSSPQIGNQELLAPFEEESDNDVTTAHNSDNNFSNEIDIDESSHNVDEACSTPQSMEFSHIKPFSSTEPVSESRAQSTLVAASVALAVDIPLSPTDTSFGIIDLQNVPSPLSPLTPGVVLPLNQELTSPLSSSPSPFTGNSYDKNDNDSDYLASGQRNIQEFSTFSLPGHVTNSVMKAMSKAKSPTVSSFRLQTNSKGKLVNSKTPISLKGDRSLSLTYDSLSQSKFPPTIVKSKSTSSIRRPRASLPGPIPATIPTFVKKDESGTDWISFQYSRKRVRSTYCIRCDVESVDISKLDPQFKADNCIYPRAAVPPEEYRGNRQKYESECNCIGWCLAYLNPELVNRRGLIQRAVDSWRNTNSDPTLRSRRVRKMTNREDDPADEDKKPIKSLGS</sequence>
<evidence type="ECO:0000313" key="4">
    <source>
        <dbReference type="Proteomes" id="UP000189580"/>
    </source>
</evidence>
<dbReference type="PANTHER" id="PTHR22949">
    <property type="entry name" value="WHITE COLLAR 2 PROTEIN WC2"/>
    <property type="match status" value="1"/>
</dbReference>
<organism evidence="3 4">
    <name type="scientific">Sugiyamaella lignohabitans</name>
    <dbReference type="NCBI Taxonomy" id="796027"/>
    <lineage>
        <taxon>Eukaryota</taxon>
        <taxon>Fungi</taxon>
        <taxon>Dikarya</taxon>
        <taxon>Ascomycota</taxon>
        <taxon>Saccharomycotina</taxon>
        <taxon>Dipodascomycetes</taxon>
        <taxon>Dipodascales</taxon>
        <taxon>Trichomonascaceae</taxon>
        <taxon>Sugiyamaella</taxon>
    </lineage>
</organism>
<dbReference type="Proteomes" id="UP000189580">
    <property type="component" value="Chromosome c"/>
</dbReference>
<proteinExistence type="predicted"/>
<reference evidence="3 4" key="1">
    <citation type="submission" date="2016-02" db="EMBL/GenBank/DDBJ databases">
        <title>Complete genome sequence and transcriptome regulation of the pentose utilising yeast Sugiyamaella lignohabitans.</title>
        <authorList>
            <person name="Bellasio M."/>
            <person name="Peymann A."/>
            <person name="Valli M."/>
            <person name="Sipitzky M."/>
            <person name="Graf A."/>
            <person name="Sauer M."/>
            <person name="Marx H."/>
            <person name="Mattanovich D."/>
        </authorList>
    </citation>
    <scope>NUCLEOTIDE SEQUENCE [LARGE SCALE GENOMIC DNA]</scope>
    <source>
        <strain evidence="3 4">CBS 10342</strain>
    </source>
</reference>
<accession>A0A167CDQ1</accession>
<evidence type="ECO:0000256" key="1">
    <source>
        <dbReference type="SAM" id="MobiDB-lite"/>
    </source>
</evidence>
<protein>
    <recommendedName>
        <fullName evidence="2">DUF8032 domain-containing protein</fullName>
    </recommendedName>
</protein>
<feature type="region of interest" description="Disordered" evidence="1">
    <location>
        <begin position="399"/>
        <end position="423"/>
    </location>
</feature>
<dbReference type="OrthoDB" id="5599902at2759"/>
<dbReference type="RefSeq" id="XP_018734033.1">
    <property type="nucleotide sequence ID" value="XM_018881440.1"/>
</dbReference>
<dbReference type="Pfam" id="PF26087">
    <property type="entry name" value="DUF8032"/>
    <property type="match status" value="1"/>
</dbReference>
<feature type="compositionally biased region" description="Basic and acidic residues" evidence="1">
    <location>
        <begin position="648"/>
        <end position="661"/>
    </location>
</feature>
<feature type="compositionally biased region" description="Low complexity" evidence="1">
    <location>
        <begin position="402"/>
        <end position="416"/>
    </location>
</feature>
<feature type="region of interest" description="Disordered" evidence="1">
    <location>
        <begin position="634"/>
        <end position="667"/>
    </location>
</feature>
<feature type="domain" description="DUF8032" evidence="2">
    <location>
        <begin position="541"/>
        <end position="633"/>
    </location>
</feature>
<keyword evidence="4" id="KW-1185">Reference proteome</keyword>
<dbReference type="KEGG" id="slb:AWJ20_4376"/>
<dbReference type="AlphaFoldDB" id="A0A167CDQ1"/>
<dbReference type="EMBL" id="CP014500">
    <property type="protein sequence ID" value="ANB11556.1"/>
    <property type="molecule type" value="Genomic_DNA"/>
</dbReference>